<evidence type="ECO:0000313" key="3">
    <source>
        <dbReference type="EMBL" id="KJF17374.1"/>
    </source>
</evidence>
<comment type="similarity">
    <text evidence="1">Belongs to the short-chain fatty acyl-CoA assimilation regulator (ScfR) family.</text>
</comment>
<dbReference type="Gene3D" id="1.10.260.40">
    <property type="entry name" value="lambda repressor-like DNA-binding domains"/>
    <property type="match status" value="1"/>
</dbReference>
<comment type="caution">
    <text evidence="3">The sequence shown here is derived from an EMBL/GenBank/DDBJ whole genome shotgun (WGS) entry which is preliminary data.</text>
</comment>
<proteinExistence type="inferred from homology"/>
<dbReference type="RefSeq" id="WP_052605459.1">
    <property type="nucleotide sequence ID" value="NZ_JXYS01000046.1"/>
</dbReference>
<dbReference type="InterPro" id="IPR010359">
    <property type="entry name" value="IrrE_HExxH"/>
</dbReference>
<dbReference type="EMBL" id="JXYS01000046">
    <property type="protein sequence ID" value="KJF17374.1"/>
    <property type="molecule type" value="Genomic_DNA"/>
</dbReference>
<name>A0A0D8HHQ6_9ACTN</name>
<evidence type="ECO:0000313" key="4">
    <source>
        <dbReference type="Proteomes" id="UP000032360"/>
    </source>
</evidence>
<protein>
    <recommendedName>
        <fullName evidence="2">HTH cro/C1-type domain-containing protein</fullName>
    </recommendedName>
</protein>
<dbReference type="SUPFAM" id="SSF47413">
    <property type="entry name" value="lambda repressor-like DNA-binding domains"/>
    <property type="match status" value="1"/>
</dbReference>
<keyword evidence="4" id="KW-1185">Reference proteome</keyword>
<accession>A0A0D8HHQ6</accession>
<evidence type="ECO:0000259" key="2">
    <source>
        <dbReference type="PROSITE" id="PS50943"/>
    </source>
</evidence>
<reference evidence="3 4" key="1">
    <citation type="submission" date="2015-01" db="EMBL/GenBank/DDBJ databases">
        <title>Draft genome of the acidophilic iron oxidizer Acidithrix ferrooxidans strain Py-F3.</title>
        <authorList>
            <person name="Poehlein A."/>
            <person name="Eisen S."/>
            <person name="Schloemann M."/>
            <person name="Johnson B.D."/>
            <person name="Daniel R."/>
            <person name="Muehling M."/>
        </authorList>
    </citation>
    <scope>NUCLEOTIDE SEQUENCE [LARGE SCALE GENOMIC DNA]</scope>
    <source>
        <strain evidence="3 4">Py-F3</strain>
    </source>
</reference>
<dbReference type="STRING" id="1280514.AXFE_17680"/>
<dbReference type="CDD" id="cd00093">
    <property type="entry name" value="HTH_XRE"/>
    <property type="match status" value="1"/>
</dbReference>
<sequence length="354" mass="39471">MSSIGDRIKRARKASGLSLRELGEQIGISHTAVSKYENGLITASSTMLIKLARALGVRVEYFLRPAAYELSNIEYRKMQGFSKSELGAIEFDVMEQIERLFELESLLPSLQSKFQKMQFNWSVNATSYDDIETIADEVRSDWGLGLGSISNLVEVIIEQGIRVIFTTVPIPARFDGLSAMVGETHLIVVSKNITGDRHRFTIAHEFGHIVLAGQSISPDLDMERACNRFAGALLLPKATVVERLGASRRSIDVKELSLLKAEFGLSMAGILYRALDLGILGRDRCKAMMIMFRKNGWSKVEPGEQYPPEIDYSFQQLIFRALSEEYIGSSKAAELLGISIDEFNKIHDFASTCD</sequence>
<feature type="domain" description="HTH cro/C1-type" evidence="2">
    <location>
        <begin position="8"/>
        <end position="62"/>
    </location>
</feature>
<dbReference type="PROSITE" id="PS50943">
    <property type="entry name" value="HTH_CROC1"/>
    <property type="match status" value="1"/>
</dbReference>
<dbReference type="AlphaFoldDB" id="A0A0D8HHQ6"/>
<evidence type="ECO:0000256" key="1">
    <source>
        <dbReference type="ARBA" id="ARBA00007227"/>
    </source>
</evidence>
<dbReference type="Pfam" id="PF01381">
    <property type="entry name" value="HTH_3"/>
    <property type="match status" value="1"/>
</dbReference>
<dbReference type="Pfam" id="PF06114">
    <property type="entry name" value="Peptidase_M78"/>
    <property type="match status" value="1"/>
</dbReference>
<dbReference type="Proteomes" id="UP000032360">
    <property type="component" value="Unassembled WGS sequence"/>
</dbReference>
<dbReference type="Gene3D" id="1.10.10.2910">
    <property type="match status" value="1"/>
</dbReference>
<dbReference type="InterPro" id="IPR052345">
    <property type="entry name" value="Rad_response_metalloprotease"/>
</dbReference>
<dbReference type="GO" id="GO:0003677">
    <property type="term" value="F:DNA binding"/>
    <property type="evidence" value="ECO:0007669"/>
    <property type="project" value="InterPro"/>
</dbReference>
<gene>
    <name evidence="3" type="ORF">AXFE_17680</name>
</gene>
<dbReference type="OrthoDB" id="9794834at2"/>
<dbReference type="PANTHER" id="PTHR43236">
    <property type="entry name" value="ANTITOXIN HIGA1"/>
    <property type="match status" value="1"/>
</dbReference>
<dbReference type="InterPro" id="IPR010982">
    <property type="entry name" value="Lambda_DNA-bd_dom_sf"/>
</dbReference>
<dbReference type="InterPro" id="IPR001387">
    <property type="entry name" value="Cro/C1-type_HTH"/>
</dbReference>
<dbReference type="SMART" id="SM00530">
    <property type="entry name" value="HTH_XRE"/>
    <property type="match status" value="1"/>
</dbReference>
<organism evidence="3 4">
    <name type="scientific">Acidithrix ferrooxidans</name>
    <dbReference type="NCBI Taxonomy" id="1280514"/>
    <lineage>
        <taxon>Bacteria</taxon>
        <taxon>Bacillati</taxon>
        <taxon>Actinomycetota</taxon>
        <taxon>Acidimicrobiia</taxon>
        <taxon>Acidimicrobiales</taxon>
        <taxon>Acidimicrobiaceae</taxon>
        <taxon>Acidithrix</taxon>
    </lineage>
</organism>
<dbReference type="PANTHER" id="PTHR43236:SF1">
    <property type="entry name" value="BLL7220 PROTEIN"/>
    <property type="match status" value="1"/>
</dbReference>